<dbReference type="InterPro" id="IPR035966">
    <property type="entry name" value="PKF_sf"/>
</dbReference>
<dbReference type="GO" id="GO:0016208">
    <property type="term" value="F:AMP binding"/>
    <property type="evidence" value="ECO:0007669"/>
    <property type="project" value="TreeGrafter"/>
</dbReference>
<dbReference type="PANTHER" id="PTHR13697">
    <property type="entry name" value="PHOSPHOFRUCTOKINASE"/>
    <property type="match status" value="1"/>
</dbReference>
<dbReference type="GO" id="GO:0030388">
    <property type="term" value="P:fructose 1,6-bisphosphate metabolic process"/>
    <property type="evidence" value="ECO:0007669"/>
    <property type="project" value="TreeGrafter"/>
</dbReference>
<dbReference type="GO" id="GO:0042802">
    <property type="term" value="F:identical protein binding"/>
    <property type="evidence" value="ECO:0007669"/>
    <property type="project" value="TreeGrafter"/>
</dbReference>
<evidence type="ECO:0000313" key="2">
    <source>
        <dbReference type="EMBL" id="GFS23117.1"/>
    </source>
</evidence>
<accession>A0AAV4JJY8</accession>
<dbReference type="GO" id="GO:0006002">
    <property type="term" value="P:fructose 6-phosphate metabolic process"/>
    <property type="evidence" value="ECO:0007669"/>
    <property type="project" value="TreeGrafter"/>
</dbReference>
<dbReference type="GO" id="GO:0070095">
    <property type="term" value="F:fructose-6-phosphate binding"/>
    <property type="evidence" value="ECO:0007669"/>
    <property type="project" value="TreeGrafter"/>
</dbReference>
<name>A0AAV4JJY8_9GAST</name>
<dbReference type="EMBL" id="BMAT01010242">
    <property type="protein sequence ID" value="GFS23117.1"/>
    <property type="molecule type" value="Genomic_DNA"/>
</dbReference>
<evidence type="ECO:0000256" key="1">
    <source>
        <dbReference type="ARBA" id="ARBA00048070"/>
    </source>
</evidence>
<dbReference type="AlphaFoldDB" id="A0AAV4JJY8"/>
<dbReference type="GO" id="GO:0003872">
    <property type="term" value="F:6-phosphofructokinase activity"/>
    <property type="evidence" value="ECO:0007669"/>
    <property type="project" value="UniProtKB-EC"/>
</dbReference>
<dbReference type="GO" id="GO:0061621">
    <property type="term" value="P:canonical glycolysis"/>
    <property type="evidence" value="ECO:0007669"/>
    <property type="project" value="TreeGrafter"/>
</dbReference>
<sequence>MGTEAVLALMDAAPDTPACAICLDGIDIVRTPLMKAVEMTKLVGQKMNERNFDEVVKLRGR</sequence>
<keyword evidence="3" id="KW-1185">Reference proteome</keyword>
<gene>
    <name evidence="2" type="ORF">ElyMa_005125800</name>
</gene>
<proteinExistence type="predicted"/>
<dbReference type="GO" id="GO:0005945">
    <property type="term" value="C:6-phosphofructokinase complex"/>
    <property type="evidence" value="ECO:0007669"/>
    <property type="project" value="TreeGrafter"/>
</dbReference>
<reference evidence="2 3" key="1">
    <citation type="journal article" date="2021" name="Elife">
        <title>Chloroplast acquisition without the gene transfer in kleptoplastic sea slugs, Plakobranchus ocellatus.</title>
        <authorList>
            <person name="Maeda T."/>
            <person name="Takahashi S."/>
            <person name="Yoshida T."/>
            <person name="Shimamura S."/>
            <person name="Takaki Y."/>
            <person name="Nagai Y."/>
            <person name="Toyoda A."/>
            <person name="Suzuki Y."/>
            <person name="Arimoto A."/>
            <person name="Ishii H."/>
            <person name="Satoh N."/>
            <person name="Nishiyama T."/>
            <person name="Hasebe M."/>
            <person name="Maruyama T."/>
            <person name="Minagawa J."/>
            <person name="Obokata J."/>
            <person name="Shigenobu S."/>
        </authorList>
    </citation>
    <scope>NUCLEOTIDE SEQUENCE [LARGE SCALE GENOMIC DNA]</scope>
</reference>
<protein>
    <submittedName>
        <fullName evidence="2">ATP-dependent 6-phosphofructokinase</fullName>
    </submittedName>
</protein>
<organism evidence="2 3">
    <name type="scientific">Elysia marginata</name>
    <dbReference type="NCBI Taxonomy" id="1093978"/>
    <lineage>
        <taxon>Eukaryota</taxon>
        <taxon>Metazoa</taxon>
        <taxon>Spiralia</taxon>
        <taxon>Lophotrochozoa</taxon>
        <taxon>Mollusca</taxon>
        <taxon>Gastropoda</taxon>
        <taxon>Heterobranchia</taxon>
        <taxon>Euthyneura</taxon>
        <taxon>Panpulmonata</taxon>
        <taxon>Sacoglossa</taxon>
        <taxon>Placobranchoidea</taxon>
        <taxon>Plakobranchidae</taxon>
        <taxon>Elysia</taxon>
    </lineage>
</organism>
<dbReference type="Gene3D" id="3.40.50.460">
    <property type="entry name" value="Phosphofructokinase domain"/>
    <property type="match status" value="1"/>
</dbReference>
<dbReference type="GO" id="GO:0048029">
    <property type="term" value="F:monosaccharide binding"/>
    <property type="evidence" value="ECO:0007669"/>
    <property type="project" value="TreeGrafter"/>
</dbReference>
<dbReference type="Proteomes" id="UP000762676">
    <property type="component" value="Unassembled WGS sequence"/>
</dbReference>
<dbReference type="Gene3D" id="3.40.50.450">
    <property type="match status" value="1"/>
</dbReference>
<comment type="caution">
    <text evidence="2">The sequence shown here is derived from an EMBL/GenBank/DDBJ whole genome shotgun (WGS) entry which is preliminary data.</text>
</comment>
<comment type="catalytic activity">
    <reaction evidence="1">
        <text>beta-D-fructose 6-phosphate + ATP = beta-D-fructose 1,6-bisphosphate + ADP + H(+)</text>
        <dbReference type="Rhea" id="RHEA:16109"/>
        <dbReference type="ChEBI" id="CHEBI:15378"/>
        <dbReference type="ChEBI" id="CHEBI:30616"/>
        <dbReference type="ChEBI" id="CHEBI:32966"/>
        <dbReference type="ChEBI" id="CHEBI:57634"/>
        <dbReference type="ChEBI" id="CHEBI:456216"/>
        <dbReference type="EC" id="2.7.1.11"/>
    </reaction>
</comment>
<evidence type="ECO:0000313" key="3">
    <source>
        <dbReference type="Proteomes" id="UP000762676"/>
    </source>
</evidence>
<dbReference type="PANTHER" id="PTHR13697:SF4">
    <property type="entry name" value="ATP-DEPENDENT 6-PHOSPHOFRUCTOKINASE"/>
    <property type="match status" value="1"/>
</dbReference>
<dbReference type="GO" id="GO:0005524">
    <property type="term" value="F:ATP binding"/>
    <property type="evidence" value="ECO:0007669"/>
    <property type="project" value="TreeGrafter"/>
</dbReference>